<dbReference type="Ensembl" id="ENSCHIT00010001836.1">
    <property type="protein sequence ID" value="ENSCHIP00010001288.1"/>
    <property type="gene ID" value="ENSCHIG00010001009.1"/>
</dbReference>
<organism evidence="2">
    <name type="scientific">Capra hircus</name>
    <name type="common">Goat</name>
    <dbReference type="NCBI Taxonomy" id="9925"/>
    <lineage>
        <taxon>Eukaryota</taxon>
        <taxon>Metazoa</taxon>
        <taxon>Chordata</taxon>
        <taxon>Craniata</taxon>
        <taxon>Vertebrata</taxon>
        <taxon>Euteleostomi</taxon>
        <taxon>Mammalia</taxon>
        <taxon>Eutheria</taxon>
        <taxon>Laurasiatheria</taxon>
        <taxon>Artiodactyla</taxon>
        <taxon>Ruminantia</taxon>
        <taxon>Pecora</taxon>
        <taxon>Bovidae</taxon>
        <taxon>Caprinae</taxon>
        <taxon>Capra</taxon>
    </lineage>
</organism>
<protein>
    <submittedName>
        <fullName evidence="2">Uncharacterized protein</fullName>
    </submittedName>
</protein>
<proteinExistence type="predicted"/>
<name>A0A8C2NFM9_CAPHI</name>
<reference evidence="2" key="2">
    <citation type="submission" date="2025-08" db="UniProtKB">
        <authorList>
            <consortium name="Ensembl"/>
        </authorList>
    </citation>
    <scope>IDENTIFICATION</scope>
</reference>
<sequence>ILASHLHEQRHHGLLGHALPAAHLQPLPPIAGSRPAPLHAPALPVLGDRR</sequence>
<feature type="region of interest" description="Disordered" evidence="1">
    <location>
        <begin position="26"/>
        <end position="50"/>
    </location>
</feature>
<dbReference type="AlphaFoldDB" id="A0A8C2NFM9"/>
<evidence type="ECO:0000313" key="2">
    <source>
        <dbReference type="Ensembl" id="ENSCHIP00010001288.1"/>
    </source>
</evidence>
<accession>A0A8C2NFM9</accession>
<reference evidence="2" key="1">
    <citation type="submission" date="2019-03" db="EMBL/GenBank/DDBJ databases">
        <title>Genome sequencing and reference-guided assembly of Black Bengal Goat (Capra hircus).</title>
        <authorList>
            <person name="Siddiki A.Z."/>
            <person name="Baten A."/>
            <person name="Billah M."/>
            <person name="Alam M.A.U."/>
            <person name="Shawrob K.S.M."/>
            <person name="Saha S."/>
            <person name="Chowdhury M."/>
            <person name="Rahman A.H."/>
            <person name="Stear M."/>
            <person name="Miah G."/>
            <person name="Das G.B."/>
            <person name="Hossain M.M."/>
            <person name="Kumkum M."/>
            <person name="Islam M.S."/>
            <person name="Mollah A.M."/>
            <person name="Ahsan A."/>
            <person name="Tusar F."/>
            <person name="Khan M.K.I."/>
        </authorList>
    </citation>
    <scope>NUCLEOTIDE SEQUENCE [LARGE SCALE GENOMIC DNA]</scope>
</reference>
<evidence type="ECO:0000256" key="1">
    <source>
        <dbReference type="SAM" id="MobiDB-lite"/>
    </source>
</evidence>
<feature type="compositionally biased region" description="Low complexity" evidence="1">
    <location>
        <begin position="35"/>
        <end position="50"/>
    </location>
</feature>